<accession>A0A482WQ67</accession>
<keyword evidence="3" id="KW-0677">Repeat</keyword>
<evidence type="ECO:0000313" key="11">
    <source>
        <dbReference type="EMBL" id="RZF35749.1"/>
    </source>
</evidence>
<dbReference type="PANTHER" id="PTHR23040:SF1">
    <property type="entry name" value="OUTER DYNEIN ARM-DOCKING COMPLEX SUBUNIT 4"/>
    <property type="match status" value="1"/>
</dbReference>
<feature type="compositionally biased region" description="Polar residues" evidence="10">
    <location>
        <begin position="220"/>
        <end position="241"/>
    </location>
</feature>
<organism evidence="11 12">
    <name type="scientific">Laodelphax striatellus</name>
    <name type="common">Small brown planthopper</name>
    <name type="synonym">Delphax striatella</name>
    <dbReference type="NCBI Taxonomy" id="195883"/>
    <lineage>
        <taxon>Eukaryota</taxon>
        <taxon>Metazoa</taxon>
        <taxon>Ecdysozoa</taxon>
        <taxon>Arthropoda</taxon>
        <taxon>Hexapoda</taxon>
        <taxon>Insecta</taxon>
        <taxon>Pterygota</taxon>
        <taxon>Neoptera</taxon>
        <taxon>Paraneoptera</taxon>
        <taxon>Hemiptera</taxon>
        <taxon>Auchenorrhyncha</taxon>
        <taxon>Fulgoroidea</taxon>
        <taxon>Delphacidae</taxon>
        <taxon>Criomorphinae</taxon>
        <taxon>Laodelphax</taxon>
    </lineage>
</organism>
<dbReference type="STRING" id="195883.A0A482WQ67"/>
<keyword evidence="4 9" id="KW-0802">TPR repeat</keyword>
<dbReference type="OrthoDB" id="245563at2759"/>
<dbReference type="SMR" id="A0A482WQ67"/>
<evidence type="ECO:0000256" key="3">
    <source>
        <dbReference type="ARBA" id="ARBA00022737"/>
    </source>
</evidence>
<evidence type="ECO:0000256" key="1">
    <source>
        <dbReference type="ARBA" id="ARBA00004430"/>
    </source>
</evidence>
<dbReference type="EMBL" id="QKKF02027609">
    <property type="protein sequence ID" value="RZF35749.1"/>
    <property type="molecule type" value="Genomic_DNA"/>
</dbReference>
<evidence type="ECO:0000256" key="2">
    <source>
        <dbReference type="ARBA" id="ARBA00022490"/>
    </source>
</evidence>
<dbReference type="SUPFAM" id="SSF48452">
    <property type="entry name" value="TPR-like"/>
    <property type="match status" value="1"/>
</dbReference>
<gene>
    <name evidence="11" type="ORF">LSTR_LSTR012047</name>
</gene>
<comment type="caution">
    <text evidence="11">The sequence shown here is derived from an EMBL/GenBank/DDBJ whole genome shotgun (WGS) entry which is preliminary data.</text>
</comment>
<protein>
    <recommendedName>
        <fullName evidence="7">Outer dynein arm-docking complex subunit 4</fullName>
    </recommendedName>
    <alternativeName>
        <fullName evidence="8">Tetratricopeptide repeat protein 25</fullName>
    </alternativeName>
</protein>
<name>A0A482WQ67_LAOST</name>
<keyword evidence="2" id="KW-0963">Cytoplasm</keyword>
<feature type="compositionally biased region" description="Polar residues" evidence="10">
    <location>
        <begin position="183"/>
        <end position="192"/>
    </location>
</feature>
<evidence type="ECO:0000256" key="8">
    <source>
        <dbReference type="ARBA" id="ARBA00034143"/>
    </source>
</evidence>
<keyword evidence="5" id="KW-0206">Cytoskeleton</keyword>
<dbReference type="InParanoid" id="A0A482WQ67"/>
<evidence type="ECO:0000256" key="5">
    <source>
        <dbReference type="ARBA" id="ARBA00023212"/>
    </source>
</evidence>
<dbReference type="PANTHER" id="PTHR23040">
    <property type="match status" value="1"/>
</dbReference>
<dbReference type="GO" id="GO:0005930">
    <property type="term" value="C:axoneme"/>
    <property type="evidence" value="ECO:0007669"/>
    <property type="project" value="UniProtKB-SubCell"/>
</dbReference>
<feature type="region of interest" description="Disordered" evidence="10">
    <location>
        <begin position="183"/>
        <end position="241"/>
    </location>
</feature>
<evidence type="ECO:0000256" key="9">
    <source>
        <dbReference type="PROSITE-ProRule" id="PRU00339"/>
    </source>
</evidence>
<dbReference type="SMART" id="SM00028">
    <property type="entry name" value="TPR"/>
    <property type="match status" value="3"/>
</dbReference>
<evidence type="ECO:0000256" key="10">
    <source>
        <dbReference type="SAM" id="MobiDB-lite"/>
    </source>
</evidence>
<reference evidence="11 12" key="1">
    <citation type="journal article" date="2017" name="Gigascience">
        <title>Genome sequence of the small brown planthopper, Laodelphax striatellus.</title>
        <authorList>
            <person name="Zhu J."/>
            <person name="Jiang F."/>
            <person name="Wang X."/>
            <person name="Yang P."/>
            <person name="Bao Y."/>
            <person name="Zhao W."/>
            <person name="Wang W."/>
            <person name="Lu H."/>
            <person name="Wang Q."/>
            <person name="Cui N."/>
            <person name="Li J."/>
            <person name="Chen X."/>
            <person name="Luo L."/>
            <person name="Yu J."/>
            <person name="Kang L."/>
            <person name="Cui F."/>
        </authorList>
    </citation>
    <scope>NUCLEOTIDE SEQUENCE [LARGE SCALE GENOMIC DNA]</scope>
    <source>
        <strain evidence="11">Lst14</strain>
    </source>
</reference>
<evidence type="ECO:0000313" key="12">
    <source>
        <dbReference type="Proteomes" id="UP000291343"/>
    </source>
</evidence>
<evidence type="ECO:0000256" key="6">
    <source>
        <dbReference type="ARBA" id="ARBA00023273"/>
    </source>
</evidence>
<dbReference type="InterPro" id="IPR040111">
    <property type="entry name" value="ODAD4"/>
</dbReference>
<dbReference type="Gene3D" id="1.25.40.10">
    <property type="entry name" value="Tetratricopeptide repeat domain"/>
    <property type="match status" value="1"/>
</dbReference>
<feature type="repeat" description="TPR" evidence="9">
    <location>
        <begin position="64"/>
        <end position="97"/>
    </location>
</feature>
<feature type="compositionally biased region" description="Basic and acidic residues" evidence="10">
    <location>
        <begin position="207"/>
        <end position="218"/>
    </location>
</feature>
<sequence>MKQKQSVKSIRGKKVKVRRQEEIYTDKDRAAAVNLGSRDIKQSLKMKRRQDRSRSLMIPEEAEPGTLLALGSHELRAGHVSVAINFVNKALELSPNDKNALVARSKCYLLLGEPHLALEDAETALSQDKTFIRGIYQKAEALYHLGDFEHSLMFYHRGLRIRPELEGFRLGVQKAQEAIENTIGSKIMSSAPQKGERASISLTNKPQSDKSDSDKLKDLINSSPNIPSSGKRSEPGSASTVRSAAINNASKYIPGSNVNKLKEEYERKKNDRHLLGDLSVDKHYLEELLKQPDLKGINDESKSQIEIFAEEGVAFLNNRQEFWRQQRPKAISKSKKKD</sequence>
<dbReference type="InterPro" id="IPR019734">
    <property type="entry name" value="TPR_rpt"/>
</dbReference>
<keyword evidence="12" id="KW-1185">Reference proteome</keyword>
<dbReference type="Proteomes" id="UP000291343">
    <property type="component" value="Unassembled WGS sequence"/>
</dbReference>
<evidence type="ECO:0000256" key="4">
    <source>
        <dbReference type="ARBA" id="ARBA00022803"/>
    </source>
</evidence>
<proteinExistence type="predicted"/>
<dbReference type="AlphaFoldDB" id="A0A482WQ67"/>
<dbReference type="PROSITE" id="PS50005">
    <property type="entry name" value="TPR"/>
    <property type="match status" value="1"/>
</dbReference>
<comment type="subcellular location">
    <subcellularLocation>
        <location evidence="1">Cytoplasm</location>
        <location evidence="1">Cytoskeleton</location>
        <location evidence="1">Cilium axoneme</location>
    </subcellularLocation>
</comment>
<evidence type="ECO:0000256" key="7">
    <source>
        <dbReference type="ARBA" id="ARBA00034139"/>
    </source>
</evidence>
<keyword evidence="6" id="KW-0966">Cell projection</keyword>
<dbReference type="InterPro" id="IPR011990">
    <property type="entry name" value="TPR-like_helical_dom_sf"/>
</dbReference>